<feature type="transmembrane region" description="Helical" evidence="7">
    <location>
        <begin position="122"/>
        <end position="140"/>
    </location>
</feature>
<feature type="compositionally biased region" description="Basic and acidic residues" evidence="6">
    <location>
        <begin position="1"/>
        <end position="11"/>
    </location>
</feature>
<feature type="region of interest" description="Disordered" evidence="6">
    <location>
        <begin position="1"/>
        <end position="43"/>
    </location>
</feature>
<proteinExistence type="predicted"/>
<dbReference type="Proteomes" id="UP000244384">
    <property type="component" value="Chromosome"/>
</dbReference>
<dbReference type="KEGG" id="aez:C3E78_03380"/>
<feature type="transmembrane region" description="Helical" evidence="7">
    <location>
        <begin position="453"/>
        <end position="470"/>
    </location>
</feature>
<gene>
    <name evidence="8" type="ORF">C3E78_03380</name>
</gene>
<protein>
    <submittedName>
        <fullName evidence="8">MFS transporter</fullName>
    </submittedName>
</protein>
<accession>A0A5F2EML7</accession>
<evidence type="ECO:0000256" key="3">
    <source>
        <dbReference type="ARBA" id="ARBA00022692"/>
    </source>
</evidence>
<dbReference type="SUPFAM" id="SSF103473">
    <property type="entry name" value="MFS general substrate transporter"/>
    <property type="match status" value="1"/>
</dbReference>
<name>A0A2S0WJ25_9ACTN</name>
<dbReference type="AlphaFoldDB" id="A0A2S0WJ25"/>
<evidence type="ECO:0000313" key="8">
    <source>
        <dbReference type="EMBL" id="AWB91338.1"/>
    </source>
</evidence>
<keyword evidence="2" id="KW-1003">Cell membrane</keyword>
<dbReference type="PANTHER" id="PTHR23513">
    <property type="entry name" value="INTEGRAL MEMBRANE EFFLUX PROTEIN-RELATED"/>
    <property type="match status" value="1"/>
</dbReference>
<feature type="transmembrane region" description="Helical" evidence="7">
    <location>
        <begin position="91"/>
        <end position="110"/>
    </location>
</feature>
<evidence type="ECO:0000256" key="4">
    <source>
        <dbReference type="ARBA" id="ARBA00022989"/>
    </source>
</evidence>
<feature type="transmembrane region" description="Helical" evidence="7">
    <location>
        <begin position="364"/>
        <end position="383"/>
    </location>
</feature>
<dbReference type="EMBL" id="CP026952">
    <property type="protein sequence ID" value="AWB91338.1"/>
    <property type="molecule type" value="Genomic_DNA"/>
</dbReference>
<feature type="transmembrane region" description="Helical" evidence="7">
    <location>
        <begin position="301"/>
        <end position="319"/>
    </location>
</feature>
<feature type="compositionally biased region" description="Pro residues" evidence="6">
    <location>
        <begin position="28"/>
        <end position="37"/>
    </location>
</feature>
<feature type="compositionally biased region" description="Pro residues" evidence="6">
    <location>
        <begin position="478"/>
        <end position="489"/>
    </location>
</feature>
<keyword evidence="3 7" id="KW-0812">Transmembrane</keyword>
<dbReference type="GO" id="GO:0005886">
    <property type="term" value="C:plasma membrane"/>
    <property type="evidence" value="ECO:0007669"/>
    <property type="project" value="UniProtKB-SubCell"/>
</dbReference>
<dbReference type="GO" id="GO:0022857">
    <property type="term" value="F:transmembrane transporter activity"/>
    <property type="evidence" value="ECO:0007669"/>
    <property type="project" value="InterPro"/>
</dbReference>
<feature type="transmembrane region" description="Helical" evidence="7">
    <location>
        <begin position="331"/>
        <end position="352"/>
    </location>
</feature>
<feature type="transmembrane region" description="Helical" evidence="7">
    <location>
        <begin position="245"/>
        <end position="264"/>
    </location>
</feature>
<evidence type="ECO:0000256" key="7">
    <source>
        <dbReference type="SAM" id="Phobius"/>
    </source>
</evidence>
<dbReference type="Pfam" id="PF07690">
    <property type="entry name" value="MFS_1"/>
    <property type="match status" value="1"/>
</dbReference>
<evidence type="ECO:0000256" key="2">
    <source>
        <dbReference type="ARBA" id="ARBA00022475"/>
    </source>
</evidence>
<dbReference type="InterPro" id="IPR011701">
    <property type="entry name" value="MFS"/>
</dbReference>
<sequence length="499" mass="51858">MVSVEEPDRPYDYASDPAFQREQSPSEPSAPPGPPGPSRLARTAHGVGRFSRGTAHAVAKGSTVAFTGARRFTHSGGAGESGFSRLLELHAFNTAGDAAVAISLAGTLFFTVPTGEATGQVALFLVLTMLPFAVVAPLIGPFLDRFRRGRRWAIGATLAIRAFCCWVLAGAVADASPAFYFAALGCLVSSKAYGVTRASAVPRLLPETFTLVKANSRISLTGTGAAAISAPLAVGAATIGADWALRYAAVLFAIGTVLAILLPAKVDSSEGEEPVDLTPQRGPQKGLAVSRAVVNALRSNSGLRLLSGFLTIFMAFTLREPPASLGWDGNATILLGLVVGGAGAGNTIGTLIGSAASTRRPEQVVIGVLVLDVVVLATVSVFFTWWTAVILGLTVGICQSLGKLSLDALIQRDVPERVRTSMFARSETLLQLGWVTGGLIGIGLFTLDATPQIGSLVIGGLLIVWLAFVVSRARRPEPAPAHPTPPAPPSGDSESTRRF</sequence>
<keyword evidence="5 7" id="KW-0472">Membrane</keyword>
<keyword evidence="4 7" id="KW-1133">Transmembrane helix</keyword>
<dbReference type="InterPro" id="IPR036259">
    <property type="entry name" value="MFS_trans_sf"/>
</dbReference>
<evidence type="ECO:0000256" key="6">
    <source>
        <dbReference type="SAM" id="MobiDB-lite"/>
    </source>
</evidence>
<dbReference type="PANTHER" id="PTHR23513:SF18">
    <property type="entry name" value="INTEGRAL MEMBRANE PROTEIN"/>
    <property type="match status" value="1"/>
</dbReference>
<evidence type="ECO:0000256" key="5">
    <source>
        <dbReference type="ARBA" id="ARBA00023136"/>
    </source>
</evidence>
<feature type="region of interest" description="Disordered" evidence="6">
    <location>
        <begin position="476"/>
        <end position="499"/>
    </location>
</feature>
<accession>A0A2S0WJ25</accession>
<dbReference type="RefSeq" id="WP_108576984.1">
    <property type="nucleotide sequence ID" value="NZ_CP026952.1"/>
</dbReference>
<evidence type="ECO:0000256" key="1">
    <source>
        <dbReference type="ARBA" id="ARBA00004651"/>
    </source>
</evidence>
<dbReference type="OrthoDB" id="5170137at2"/>
<comment type="subcellular location">
    <subcellularLocation>
        <location evidence="1">Cell membrane</location>
        <topology evidence="1">Multi-pass membrane protein</topology>
    </subcellularLocation>
</comment>
<organism evidence="8 9">
    <name type="scientific">Aeromicrobium chenweiae</name>
    <dbReference type="NCBI Taxonomy" id="2079793"/>
    <lineage>
        <taxon>Bacteria</taxon>
        <taxon>Bacillati</taxon>
        <taxon>Actinomycetota</taxon>
        <taxon>Actinomycetes</taxon>
        <taxon>Propionibacteriales</taxon>
        <taxon>Nocardioidaceae</taxon>
        <taxon>Aeromicrobium</taxon>
    </lineage>
</organism>
<dbReference type="Gene3D" id="1.20.1250.20">
    <property type="entry name" value="MFS general substrate transporter like domains"/>
    <property type="match status" value="1"/>
</dbReference>
<keyword evidence="9" id="KW-1185">Reference proteome</keyword>
<reference evidence="9" key="1">
    <citation type="submission" date="2018-01" db="EMBL/GenBank/DDBJ databases">
        <authorList>
            <person name="Li J."/>
        </authorList>
    </citation>
    <scope>NUCLEOTIDE SEQUENCE [LARGE SCALE GENOMIC DNA]</scope>
    <source>
        <strain evidence="9">592</strain>
    </source>
</reference>
<evidence type="ECO:0000313" key="9">
    <source>
        <dbReference type="Proteomes" id="UP000244384"/>
    </source>
</evidence>